<dbReference type="Proteomes" id="UP000237000">
    <property type="component" value="Unassembled WGS sequence"/>
</dbReference>
<evidence type="ECO:0000313" key="2">
    <source>
        <dbReference type="EMBL" id="PON81997.1"/>
    </source>
</evidence>
<evidence type="ECO:0000256" key="1">
    <source>
        <dbReference type="SAM" id="MobiDB-lite"/>
    </source>
</evidence>
<reference evidence="3" key="1">
    <citation type="submission" date="2016-06" db="EMBL/GenBank/DDBJ databases">
        <title>Parallel loss of symbiosis genes in relatives of nitrogen-fixing non-legume Parasponia.</title>
        <authorList>
            <person name="Van Velzen R."/>
            <person name="Holmer R."/>
            <person name="Bu F."/>
            <person name="Rutten L."/>
            <person name="Van Zeijl A."/>
            <person name="Liu W."/>
            <person name="Santuari L."/>
            <person name="Cao Q."/>
            <person name="Sharma T."/>
            <person name="Shen D."/>
            <person name="Roswanjaya Y."/>
            <person name="Wardhani T."/>
            <person name="Kalhor M.S."/>
            <person name="Jansen J."/>
            <person name="Van den Hoogen J."/>
            <person name="Gungor B."/>
            <person name="Hartog M."/>
            <person name="Hontelez J."/>
            <person name="Verver J."/>
            <person name="Yang W.-C."/>
            <person name="Schijlen E."/>
            <person name="Repin R."/>
            <person name="Schilthuizen M."/>
            <person name="Schranz E."/>
            <person name="Heidstra R."/>
            <person name="Miyata K."/>
            <person name="Fedorova E."/>
            <person name="Kohlen W."/>
            <person name="Bisseling T."/>
            <person name="Smit S."/>
            <person name="Geurts R."/>
        </authorList>
    </citation>
    <scope>NUCLEOTIDE SEQUENCE [LARGE SCALE GENOMIC DNA]</scope>
    <source>
        <strain evidence="3">cv. RG33-2</strain>
    </source>
</reference>
<feature type="region of interest" description="Disordered" evidence="1">
    <location>
        <begin position="27"/>
        <end position="87"/>
    </location>
</feature>
<dbReference type="EMBL" id="JXTC01000204">
    <property type="protein sequence ID" value="PON81997.1"/>
    <property type="molecule type" value="Genomic_DNA"/>
</dbReference>
<protein>
    <submittedName>
        <fullName evidence="2">Uncharacterized protein</fullName>
    </submittedName>
</protein>
<organism evidence="2 3">
    <name type="scientific">Trema orientale</name>
    <name type="common">Charcoal tree</name>
    <name type="synonym">Celtis orientalis</name>
    <dbReference type="NCBI Taxonomy" id="63057"/>
    <lineage>
        <taxon>Eukaryota</taxon>
        <taxon>Viridiplantae</taxon>
        <taxon>Streptophyta</taxon>
        <taxon>Embryophyta</taxon>
        <taxon>Tracheophyta</taxon>
        <taxon>Spermatophyta</taxon>
        <taxon>Magnoliopsida</taxon>
        <taxon>eudicotyledons</taxon>
        <taxon>Gunneridae</taxon>
        <taxon>Pentapetalae</taxon>
        <taxon>rosids</taxon>
        <taxon>fabids</taxon>
        <taxon>Rosales</taxon>
        <taxon>Cannabaceae</taxon>
        <taxon>Trema</taxon>
    </lineage>
</organism>
<evidence type="ECO:0000313" key="3">
    <source>
        <dbReference type="Proteomes" id="UP000237000"/>
    </source>
</evidence>
<sequence length="166" mass="18901">MGDSPQNQPVNTKLTILLPNRLILRRPRRAHARSRRRPISKPNSMVIPQARRRRNRRPRQRVAPRPIGIKTGKPSRRPGGGEFPALPGGTASQSLVEALGLVFGSLGVVFHRRFEESEVVIWLRTLLNRLIFLLVLARFSPPPSRHFFKLPKQDFSFSFSSSKNLL</sequence>
<dbReference type="AlphaFoldDB" id="A0A2P5E8X5"/>
<name>A0A2P5E8X5_TREOI</name>
<accession>A0A2P5E8X5</accession>
<dbReference type="InParanoid" id="A0A2P5E8X5"/>
<feature type="compositionally biased region" description="Basic residues" evidence="1">
    <location>
        <begin position="27"/>
        <end position="39"/>
    </location>
</feature>
<feature type="compositionally biased region" description="Basic residues" evidence="1">
    <location>
        <begin position="50"/>
        <end position="62"/>
    </location>
</feature>
<proteinExistence type="predicted"/>
<gene>
    <name evidence="2" type="ORF">TorRG33x02_222150</name>
</gene>
<comment type="caution">
    <text evidence="2">The sequence shown here is derived from an EMBL/GenBank/DDBJ whole genome shotgun (WGS) entry which is preliminary data.</text>
</comment>
<keyword evidence="3" id="KW-1185">Reference proteome</keyword>